<keyword evidence="3" id="KW-1185">Reference proteome</keyword>
<evidence type="ECO:0000256" key="1">
    <source>
        <dbReference type="SAM" id="MobiDB-lite"/>
    </source>
</evidence>
<proteinExistence type="predicted"/>
<feature type="compositionally biased region" description="Polar residues" evidence="1">
    <location>
        <begin position="70"/>
        <end position="79"/>
    </location>
</feature>
<dbReference type="AlphaFoldDB" id="A0A8J2KWI7"/>
<accession>A0A8J2KWI7</accession>
<comment type="caution">
    <text evidence="2">The sequence shown here is derived from an EMBL/GenBank/DDBJ whole genome shotgun (WGS) entry which is preliminary data.</text>
</comment>
<feature type="region of interest" description="Disordered" evidence="1">
    <location>
        <begin position="59"/>
        <end position="80"/>
    </location>
</feature>
<protein>
    <submittedName>
        <fullName evidence="2">Uncharacterized protein</fullName>
    </submittedName>
</protein>
<name>A0A8J2KWI7_9HEXA</name>
<evidence type="ECO:0000313" key="3">
    <source>
        <dbReference type="Proteomes" id="UP000708208"/>
    </source>
</evidence>
<sequence>MMQDLDRQEGRLTVTGRDVERRNVKNKGLSSLWTGEKTNVMSNVRKTFIERVRSSLDRNPREEKVKWRSRSSPNCQQGQRCKIFGGNGANDGEAYSSFITLQIQDSNSSSTPSQQGFICLLTNELSGPNLELFENY</sequence>
<evidence type="ECO:0000313" key="2">
    <source>
        <dbReference type="EMBL" id="CAG7822368.1"/>
    </source>
</evidence>
<gene>
    <name evidence="2" type="ORF">AFUS01_LOCUS32649</name>
</gene>
<organism evidence="2 3">
    <name type="scientific">Allacma fusca</name>
    <dbReference type="NCBI Taxonomy" id="39272"/>
    <lineage>
        <taxon>Eukaryota</taxon>
        <taxon>Metazoa</taxon>
        <taxon>Ecdysozoa</taxon>
        <taxon>Arthropoda</taxon>
        <taxon>Hexapoda</taxon>
        <taxon>Collembola</taxon>
        <taxon>Symphypleona</taxon>
        <taxon>Sminthuridae</taxon>
        <taxon>Allacma</taxon>
    </lineage>
</organism>
<dbReference type="EMBL" id="CAJVCH010526223">
    <property type="protein sequence ID" value="CAG7822368.1"/>
    <property type="molecule type" value="Genomic_DNA"/>
</dbReference>
<reference evidence="2" key="1">
    <citation type="submission" date="2021-06" db="EMBL/GenBank/DDBJ databases">
        <authorList>
            <person name="Hodson N. C."/>
            <person name="Mongue J. A."/>
            <person name="Jaron S. K."/>
        </authorList>
    </citation>
    <scope>NUCLEOTIDE SEQUENCE</scope>
</reference>
<dbReference type="Proteomes" id="UP000708208">
    <property type="component" value="Unassembled WGS sequence"/>
</dbReference>